<proteinExistence type="predicted"/>
<evidence type="ECO:0000313" key="2">
    <source>
        <dbReference type="EMBL" id="NLR30026.1"/>
    </source>
</evidence>
<sequence length="92" mass="10077">MNIKGKTRSLVALVVLLDIVAIVAKRMIEKYSISDTMGFVIIMTLAIAIVVAITFSESAFRRLGEQGNGQLLKLVFYGVSILSIFCIGYGIY</sequence>
<keyword evidence="1" id="KW-0472">Membrane</keyword>
<accession>A0ABX1L4S5</accession>
<dbReference type="Proteomes" id="UP000707477">
    <property type="component" value="Unassembled WGS sequence"/>
</dbReference>
<gene>
    <name evidence="2" type="ORF">HEQ44_07490</name>
</gene>
<evidence type="ECO:0000256" key="1">
    <source>
        <dbReference type="SAM" id="Phobius"/>
    </source>
</evidence>
<comment type="caution">
    <text evidence="2">The sequence shown here is derived from an EMBL/GenBank/DDBJ whole genome shotgun (WGS) entry which is preliminary data.</text>
</comment>
<dbReference type="EMBL" id="JAAVSD010000018">
    <property type="protein sequence ID" value="NLR30026.1"/>
    <property type="molecule type" value="Genomic_DNA"/>
</dbReference>
<protein>
    <submittedName>
        <fullName evidence="2">Uncharacterized protein</fullName>
    </submittedName>
</protein>
<organism evidence="2 3">
    <name type="scientific">Levilactobacillus tujiorum</name>
    <dbReference type="NCBI Taxonomy" id="2912243"/>
    <lineage>
        <taxon>Bacteria</taxon>
        <taxon>Bacillati</taxon>
        <taxon>Bacillota</taxon>
        <taxon>Bacilli</taxon>
        <taxon>Lactobacillales</taxon>
        <taxon>Lactobacillaceae</taxon>
        <taxon>Levilactobacillus</taxon>
    </lineage>
</organism>
<feature type="transmembrane region" description="Helical" evidence="1">
    <location>
        <begin position="71"/>
        <end position="91"/>
    </location>
</feature>
<dbReference type="RefSeq" id="WP_168849755.1">
    <property type="nucleotide sequence ID" value="NZ_JAAVSD010000018.1"/>
</dbReference>
<name>A0ABX1L4S5_9LACO</name>
<evidence type="ECO:0000313" key="3">
    <source>
        <dbReference type="Proteomes" id="UP000707477"/>
    </source>
</evidence>
<keyword evidence="1" id="KW-1133">Transmembrane helix</keyword>
<keyword evidence="1" id="KW-0812">Transmembrane</keyword>
<keyword evidence="3" id="KW-1185">Reference proteome</keyword>
<feature type="transmembrane region" description="Helical" evidence="1">
    <location>
        <begin position="37"/>
        <end position="59"/>
    </location>
</feature>
<reference evidence="2 3" key="1">
    <citation type="submission" date="2020-03" db="EMBL/GenBank/DDBJ databases">
        <authorList>
            <person name="Zhang Z."/>
            <person name="Guo Z."/>
            <person name="Hou Q."/>
            <person name="Shen X."/>
        </authorList>
    </citation>
    <scope>NUCLEOTIDE SEQUENCE [LARGE SCALE GENOMIC DNA]</scope>
    <source>
        <strain evidence="2 3">HBUAS51329</strain>
    </source>
</reference>